<evidence type="ECO:0000313" key="8">
    <source>
        <dbReference type="Proteomes" id="UP001164693"/>
    </source>
</evidence>
<dbReference type="RefSeq" id="WP_269441966.1">
    <property type="nucleotide sequence ID" value="NZ_CP097463.1"/>
</dbReference>
<dbReference type="Pfam" id="PF00669">
    <property type="entry name" value="Flagellin_N"/>
    <property type="match status" value="1"/>
</dbReference>
<name>A0ABY7JWA2_9ACTN</name>
<dbReference type="InterPro" id="IPR042187">
    <property type="entry name" value="Flagellin_C_sub2"/>
</dbReference>
<dbReference type="Proteomes" id="UP001164693">
    <property type="component" value="Chromosome"/>
</dbReference>
<dbReference type="SUPFAM" id="SSF64518">
    <property type="entry name" value="Phase 1 flagellin"/>
    <property type="match status" value="1"/>
</dbReference>
<keyword evidence="7" id="KW-0282">Flagellum</keyword>
<dbReference type="Gene3D" id="2.170.280.10">
    <property type="entry name" value="f41 fragment of flagellin, middle domain"/>
    <property type="match status" value="1"/>
</dbReference>
<organism evidence="7 8">
    <name type="scientific">Jatrophihabitans cynanchi</name>
    <dbReference type="NCBI Taxonomy" id="2944128"/>
    <lineage>
        <taxon>Bacteria</taxon>
        <taxon>Bacillati</taxon>
        <taxon>Actinomycetota</taxon>
        <taxon>Actinomycetes</taxon>
        <taxon>Jatrophihabitantales</taxon>
        <taxon>Jatrophihabitantaceae</taxon>
        <taxon>Jatrophihabitans</taxon>
    </lineage>
</organism>
<keyword evidence="7" id="KW-0969">Cilium</keyword>
<proteinExistence type="inferred from homology"/>
<keyword evidence="4" id="KW-0964">Secreted</keyword>
<sequence length="311" mass="31581">MSLRINTNVAALNAYNNLAANQNAQASSFERLSSGLRINKAADDAAGLSISQGLTSQINGLTQAVSNAQDGINVAQIADGALGTTQNILQRMRTLVVQAGNAGTQDDSSLKAIQGEIVKLNSQLDNISSQTKFGATNLLDGGFNKNFQVGANGGDVIGLNLSSANVNSKFVGGASSSGGTDLTALNIAKYTSAGAGYAGNTLVGGTTTAVAGDKVYGSGEAAYDLNQIDTAISAISSARSGIGATQNQLNYTVTNLQTAITNVTASRSNLTDADLASEVTKMTQSQILTQAATSVLAQANSAPQAILKLLQ</sequence>
<gene>
    <name evidence="7" type="ORF">M6B22_12960</name>
</gene>
<comment type="function">
    <text evidence="4">Flagellin is the subunit protein which polymerizes to form the filaments of bacterial flagella.</text>
</comment>
<keyword evidence="3 4" id="KW-0975">Bacterial flagellum</keyword>
<dbReference type="PANTHER" id="PTHR42792:SF2">
    <property type="entry name" value="FLAGELLIN"/>
    <property type="match status" value="1"/>
</dbReference>
<evidence type="ECO:0000259" key="6">
    <source>
        <dbReference type="Pfam" id="PF00700"/>
    </source>
</evidence>
<dbReference type="EMBL" id="CP097463">
    <property type="protein sequence ID" value="WAX55454.1"/>
    <property type="molecule type" value="Genomic_DNA"/>
</dbReference>
<reference evidence="7" key="1">
    <citation type="submission" date="2022-05" db="EMBL/GenBank/DDBJ databases">
        <title>Jatrophihabitans sp. SB3-54 whole genome sequence.</title>
        <authorList>
            <person name="Suh M.K."/>
            <person name="Eom M.K."/>
            <person name="Kim J.S."/>
            <person name="Kim H.S."/>
            <person name="Do H.E."/>
            <person name="Shin Y.K."/>
            <person name="Lee J.-S."/>
        </authorList>
    </citation>
    <scope>NUCLEOTIDE SEQUENCE</scope>
    <source>
        <strain evidence="7">SB3-54</strain>
    </source>
</reference>
<dbReference type="Gene3D" id="6.10.280.190">
    <property type="match status" value="1"/>
</dbReference>
<dbReference type="Gene3D" id="2.30.220.10">
    <property type="entry name" value="f41 fragment of flagellin, C-terminal domain"/>
    <property type="match status" value="1"/>
</dbReference>
<dbReference type="Gene3D" id="6.10.10.10">
    <property type="entry name" value="Flagellar export chaperone, C-terminal domain"/>
    <property type="match status" value="1"/>
</dbReference>
<dbReference type="InterPro" id="IPR001492">
    <property type="entry name" value="Flagellin"/>
</dbReference>
<dbReference type="Pfam" id="PF00700">
    <property type="entry name" value="Flagellin_C"/>
    <property type="match status" value="1"/>
</dbReference>
<dbReference type="PANTHER" id="PTHR42792">
    <property type="entry name" value="FLAGELLIN"/>
    <property type="match status" value="1"/>
</dbReference>
<comment type="similarity">
    <text evidence="1 4">Belongs to the bacterial flagellin family.</text>
</comment>
<keyword evidence="7" id="KW-0966">Cell projection</keyword>
<protein>
    <recommendedName>
        <fullName evidence="2 4">Flagellin</fullName>
    </recommendedName>
</protein>
<evidence type="ECO:0000256" key="1">
    <source>
        <dbReference type="ARBA" id="ARBA00005709"/>
    </source>
</evidence>
<dbReference type="PRINTS" id="PR00207">
    <property type="entry name" value="FLAGELLIN"/>
</dbReference>
<evidence type="ECO:0000256" key="3">
    <source>
        <dbReference type="ARBA" id="ARBA00023143"/>
    </source>
</evidence>
<dbReference type="InterPro" id="IPR046358">
    <property type="entry name" value="Flagellin_C"/>
</dbReference>
<evidence type="ECO:0000256" key="4">
    <source>
        <dbReference type="RuleBase" id="RU362073"/>
    </source>
</evidence>
<dbReference type="Gene3D" id="1.20.1330.10">
    <property type="entry name" value="f41 fragment of flagellin, N-terminal domain"/>
    <property type="match status" value="1"/>
</dbReference>
<accession>A0ABY7JWA2</accession>
<keyword evidence="8" id="KW-1185">Reference proteome</keyword>
<dbReference type="InterPro" id="IPR001029">
    <property type="entry name" value="Flagellin_N"/>
</dbReference>
<feature type="domain" description="Flagellin N-terminal" evidence="5">
    <location>
        <begin position="5"/>
        <end position="141"/>
    </location>
</feature>
<evidence type="ECO:0000259" key="5">
    <source>
        <dbReference type="Pfam" id="PF00669"/>
    </source>
</evidence>
<evidence type="ECO:0000313" key="7">
    <source>
        <dbReference type="EMBL" id="WAX55454.1"/>
    </source>
</evidence>
<evidence type="ECO:0000256" key="2">
    <source>
        <dbReference type="ARBA" id="ARBA00020110"/>
    </source>
</evidence>
<comment type="subcellular location">
    <subcellularLocation>
        <location evidence="4">Secreted</location>
    </subcellularLocation>
    <subcellularLocation>
        <location evidence="4">Bacterial flagellum</location>
    </subcellularLocation>
</comment>
<feature type="domain" description="Flagellin C-terminal" evidence="6">
    <location>
        <begin position="226"/>
        <end position="310"/>
    </location>
</feature>